<dbReference type="RefSeq" id="WP_025029122.1">
    <property type="nucleotide sequence ID" value="NZ_FNSL01000001.1"/>
</dbReference>
<evidence type="ECO:0000313" key="9">
    <source>
        <dbReference type="EMBL" id="SEB44668.1"/>
    </source>
</evidence>
<evidence type="ECO:0000256" key="2">
    <source>
        <dbReference type="ARBA" id="ARBA00022448"/>
    </source>
</evidence>
<evidence type="ECO:0000256" key="6">
    <source>
        <dbReference type="ARBA" id="ARBA00023136"/>
    </source>
</evidence>
<dbReference type="InterPro" id="IPR035906">
    <property type="entry name" value="MetI-like_sf"/>
</dbReference>
<dbReference type="PANTHER" id="PTHR43386:SF6">
    <property type="entry name" value="ABC TRANSPORTER PERMEASE PROTEIN"/>
    <property type="match status" value="1"/>
</dbReference>
<organism evidence="9 10">
    <name type="scientific">Nitratireductor aquibiodomus</name>
    <dbReference type="NCBI Taxonomy" id="204799"/>
    <lineage>
        <taxon>Bacteria</taxon>
        <taxon>Pseudomonadati</taxon>
        <taxon>Pseudomonadota</taxon>
        <taxon>Alphaproteobacteria</taxon>
        <taxon>Hyphomicrobiales</taxon>
        <taxon>Phyllobacteriaceae</taxon>
        <taxon>Nitratireductor</taxon>
    </lineage>
</organism>
<evidence type="ECO:0000256" key="1">
    <source>
        <dbReference type="ARBA" id="ARBA00004651"/>
    </source>
</evidence>
<keyword evidence="2 7" id="KW-0813">Transport</keyword>
<feature type="transmembrane region" description="Helical" evidence="7">
    <location>
        <begin position="40"/>
        <end position="61"/>
    </location>
</feature>
<feature type="transmembrane region" description="Helical" evidence="7">
    <location>
        <begin position="220"/>
        <end position="245"/>
    </location>
</feature>
<dbReference type="InterPro" id="IPR000515">
    <property type="entry name" value="MetI-like"/>
</dbReference>
<dbReference type="Gene3D" id="1.10.3720.10">
    <property type="entry name" value="MetI-like"/>
    <property type="match status" value="1"/>
</dbReference>
<proteinExistence type="inferred from homology"/>
<protein>
    <submittedName>
        <fullName evidence="9">Peptide/nickel transport system permease protein</fullName>
    </submittedName>
</protein>
<keyword evidence="3" id="KW-1003">Cell membrane</keyword>
<dbReference type="GO" id="GO:0055085">
    <property type="term" value="P:transmembrane transport"/>
    <property type="evidence" value="ECO:0007669"/>
    <property type="project" value="InterPro"/>
</dbReference>
<gene>
    <name evidence="9" type="ORF">SAMN05216452_1305</name>
</gene>
<dbReference type="Pfam" id="PF00528">
    <property type="entry name" value="BPD_transp_1"/>
    <property type="match status" value="1"/>
</dbReference>
<evidence type="ECO:0000256" key="3">
    <source>
        <dbReference type="ARBA" id="ARBA00022475"/>
    </source>
</evidence>
<feature type="transmembrane region" description="Helical" evidence="7">
    <location>
        <begin position="148"/>
        <end position="172"/>
    </location>
</feature>
<feature type="transmembrane region" description="Helical" evidence="7">
    <location>
        <begin position="265"/>
        <end position="291"/>
    </location>
</feature>
<keyword evidence="4 7" id="KW-0812">Transmembrane</keyword>
<comment type="subcellular location">
    <subcellularLocation>
        <location evidence="1 7">Cell membrane</location>
        <topology evidence="1 7">Multi-pass membrane protein</topology>
    </subcellularLocation>
</comment>
<dbReference type="EMBL" id="FNSL01000001">
    <property type="protein sequence ID" value="SEB44668.1"/>
    <property type="molecule type" value="Genomic_DNA"/>
</dbReference>
<dbReference type="CDD" id="cd06261">
    <property type="entry name" value="TM_PBP2"/>
    <property type="match status" value="1"/>
</dbReference>
<evidence type="ECO:0000259" key="8">
    <source>
        <dbReference type="PROSITE" id="PS50928"/>
    </source>
</evidence>
<accession>A0A1H4JG74</accession>
<keyword evidence="10" id="KW-1185">Reference proteome</keyword>
<evidence type="ECO:0000256" key="4">
    <source>
        <dbReference type="ARBA" id="ARBA00022692"/>
    </source>
</evidence>
<dbReference type="SUPFAM" id="SSF161098">
    <property type="entry name" value="MetI-like"/>
    <property type="match status" value="1"/>
</dbReference>
<keyword evidence="5 7" id="KW-1133">Transmembrane helix</keyword>
<keyword evidence="6 7" id="KW-0472">Membrane</keyword>
<dbReference type="PROSITE" id="PS50928">
    <property type="entry name" value="ABC_TM1"/>
    <property type="match status" value="1"/>
</dbReference>
<dbReference type="Proteomes" id="UP000199064">
    <property type="component" value="Unassembled WGS sequence"/>
</dbReference>
<comment type="similarity">
    <text evidence="7">Belongs to the binding-protein-dependent transport system permease family.</text>
</comment>
<name>A0A1H4JG74_9HYPH</name>
<dbReference type="GO" id="GO:0005886">
    <property type="term" value="C:plasma membrane"/>
    <property type="evidence" value="ECO:0007669"/>
    <property type="project" value="UniProtKB-SubCell"/>
</dbReference>
<evidence type="ECO:0000256" key="7">
    <source>
        <dbReference type="RuleBase" id="RU363032"/>
    </source>
</evidence>
<evidence type="ECO:0000256" key="5">
    <source>
        <dbReference type="ARBA" id="ARBA00022989"/>
    </source>
</evidence>
<dbReference type="InterPro" id="IPR050366">
    <property type="entry name" value="BP-dependent_transpt_permease"/>
</dbReference>
<sequence length="303" mass="32416">MSNNTIQGELLAEPAARAPTRGDRSSLAAQMLLSLRSVPVFLAFVVLTVVSLLAVFAPFLIRADPIAIDPLQRFAGVSAEHWLGNDAFGRDVYSRLLFGARVSLIVGLGAAAASLVVGLIIGVVAGYIRFADTFIMRVMDGIMAIPSILLAIALVSLTGASLVTVLVAITVPEIPRVVRLVRSIILNVRSEAYVEAAISLGTPTYRLLIRHMVPNTVAPLIVQGTFIFASAILTEATLSFLGAGLPTEIPSWGNMMADGRMYFQLYPSLVLYPGIILAFTLLSVNILGDVLRDVLDPKMAKRT</sequence>
<feature type="domain" description="ABC transmembrane type-1" evidence="8">
    <location>
        <begin position="100"/>
        <end position="288"/>
    </location>
</feature>
<feature type="transmembrane region" description="Helical" evidence="7">
    <location>
        <begin position="104"/>
        <end position="128"/>
    </location>
</feature>
<reference evidence="10" key="1">
    <citation type="submission" date="2016-10" db="EMBL/GenBank/DDBJ databases">
        <authorList>
            <person name="Varghese N."/>
            <person name="Submissions S."/>
        </authorList>
    </citation>
    <scope>NUCLEOTIDE SEQUENCE [LARGE SCALE GENOMIC DNA]</scope>
    <source>
        <strain evidence="10">ES.061</strain>
    </source>
</reference>
<evidence type="ECO:0000313" key="10">
    <source>
        <dbReference type="Proteomes" id="UP000199064"/>
    </source>
</evidence>
<dbReference type="PANTHER" id="PTHR43386">
    <property type="entry name" value="OLIGOPEPTIDE TRANSPORT SYSTEM PERMEASE PROTEIN APPC"/>
    <property type="match status" value="1"/>
</dbReference>
<dbReference type="AlphaFoldDB" id="A0A1H4JG74"/>